<gene>
    <name evidence="1" type="ORF">FA95DRAFT_1565196</name>
</gene>
<proteinExistence type="predicted"/>
<reference evidence="1" key="2">
    <citation type="journal article" date="2022" name="New Phytol.">
        <title>Evolutionary transition to the ectomycorrhizal habit in the genomes of a hyperdiverse lineage of mushroom-forming fungi.</title>
        <authorList>
            <person name="Looney B."/>
            <person name="Miyauchi S."/>
            <person name="Morin E."/>
            <person name="Drula E."/>
            <person name="Courty P.E."/>
            <person name="Kohler A."/>
            <person name="Kuo A."/>
            <person name="LaButti K."/>
            <person name="Pangilinan J."/>
            <person name="Lipzen A."/>
            <person name="Riley R."/>
            <person name="Andreopoulos W."/>
            <person name="He G."/>
            <person name="Johnson J."/>
            <person name="Nolan M."/>
            <person name="Tritt A."/>
            <person name="Barry K.W."/>
            <person name="Grigoriev I.V."/>
            <person name="Nagy L.G."/>
            <person name="Hibbett D."/>
            <person name="Henrissat B."/>
            <person name="Matheny P.B."/>
            <person name="Labbe J."/>
            <person name="Martin F.M."/>
        </authorList>
    </citation>
    <scope>NUCLEOTIDE SEQUENCE</scope>
    <source>
        <strain evidence="1">FP105234-sp</strain>
    </source>
</reference>
<organism evidence="1 2">
    <name type="scientific">Auriscalpium vulgare</name>
    <dbReference type="NCBI Taxonomy" id="40419"/>
    <lineage>
        <taxon>Eukaryota</taxon>
        <taxon>Fungi</taxon>
        <taxon>Dikarya</taxon>
        <taxon>Basidiomycota</taxon>
        <taxon>Agaricomycotina</taxon>
        <taxon>Agaricomycetes</taxon>
        <taxon>Russulales</taxon>
        <taxon>Auriscalpiaceae</taxon>
        <taxon>Auriscalpium</taxon>
    </lineage>
</organism>
<keyword evidence="2" id="KW-1185">Reference proteome</keyword>
<evidence type="ECO:0000313" key="2">
    <source>
        <dbReference type="Proteomes" id="UP000814033"/>
    </source>
</evidence>
<feature type="non-terminal residue" evidence="1">
    <location>
        <position position="189"/>
    </location>
</feature>
<dbReference type="Proteomes" id="UP000814033">
    <property type="component" value="Unassembled WGS sequence"/>
</dbReference>
<sequence>MSIDNSSPPSHEDLIRSSGGLNSGVLIEISPENTLGLCFVMPPPPASPSTPPAPPTPVIPPPSPTPDAFSYTYLRYPRDIAAASLPLPENDGITLEAVVDGPRHVPSPAALYQQELLSDSLAPYGVHLTTLDAFHVEAVRVPSGPPISNIHLPMHTSSPSPSKFFSRGQVNLSTSFHANLMDGRPTRAR</sequence>
<evidence type="ECO:0000313" key="1">
    <source>
        <dbReference type="EMBL" id="KAI0041634.1"/>
    </source>
</evidence>
<accession>A0ACB8RBT1</accession>
<reference evidence="1" key="1">
    <citation type="submission" date="2021-02" db="EMBL/GenBank/DDBJ databases">
        <authorList>
            <consortium name="DOE Joint Genome Institute"/>
            <person name="Ahrendt S."/>
            <person name="Looney B.P."/>
            <person name="Miyauchi S."/>
            <person name="Morin E."/>
            <person name="Drula E."/>
            <person name="Courty P.E."/>
            <person name="Chicoki N."/>
            <person name="Fauchery L."/>
            <person name="Kohler A."/>
            <person name="Kuo A."/>
            <person name="Labutti K."/>
            <person name="Pangilinan J."/>
            <person name="Lipzen A."/>
            <person name="Riley R."/>
            <person name="Andreopoulos W."/>
            <person name="He G."/>
            <person name="Johnson J."/>
            <person name="Barry K.W."/>
            <person name="Grigoriev I.V."/>
            <person name="Nagy L."/>
            <person name="Hibbett D."/>
            <person name="Henrissat B."/>
            <person name="Matheny P.B."/>
            <person name="Labbe J."/>
            <person name="Martin F."/>
        </authorList>
    </citation>
    <scope>NUCLEOTIDE SEQUENCE</scope>
    <source>
        <strain evidence="1">FP105234-sp</strain>
    </source>
</reference>
<protein>
    <submittedName>
        <fullName evidence="1">Uncharacterized protein</fullName>
    </submittedName>
</protein>
<dbReference type="EMBL" id="MU276111">
    <property type="protein sequence ID" value="KAI0041634.1"/>
    <property type="molecule type" value="Genomic_DNA"/>
</dbReference>
<name>A0ACB8RBT1_9AGAM</name>
<comment type="caution">
    <text evidence="1">The sequence shown here is derived from an EMBL/GenBank/DDBJ whole genome shotgun (WGS) entry which is preliminary data.</text>
</comment>